<feature type="chain" id="PRO_5038373440" evidence="1">
    <location>
        <begin position="24"/>
        <end position="220"/>
    </location>
</feature>
<dbReference type="Pfam" id="PF13568">
    <property type="entry name" value="OMP_b-brl_2"/>
    <property type="match status" value="1"/>
</dbReference>
<feature type="domain" description="Outer membrane protein beta-barrel" evidence="2">
    <location>
        <begin position="23"/>
        <end position="192"/>
    </location>
</feature>
<dbReference type="EMBL" id="DXGG01000137">
    <property type="protein sequence ID" value="HIW87482.1"/>
    <property type="molecule type" value="Genomic_DNA"/>
</dbReference>
<evidence type="ECO:0000259" key="2">
    <source>
        <dbReference type="Pfam" id="PF13568"/>
    </source>
</evidence>
<organism evidence="3 4">
    <name type="scientific">Candidatus Onthomorpha intestinigallinarum</name>
    <dbReference type="NCBI Taxonomy" id="2840880"/>
    <lineage>
        <taxon>Bacteria</taxon>
        <taxon>Pseudomonadati</taxon>
        <taxon>Bacteroidota</taxon>
        <taxon>Bacteroidia</taxon>
        <taxon>Bacteroidales</taxon>
        <taxon>Candidatus Onthomorpha</taxon>
    </lineage>
</organism>
<protein>
    <submittedName>
        <fullName evidence="3">PorT family protein</fullName>
    </submittedName>
</protein>
<gene>
    <name evidence="3" type="ORF">IAC47_04320</name>
</gene>
<feature type="signal peptide" evidence="1">
    <location>
        <begin position="1"/>
        <end position="23"/>
    </location>
</feature>
<reference evidence="3" key="1">
    <citation type="journal article" date="2021" name="PeerJ">
        <title>Extensive microbial diversity within the chicken gut microbiome revealed by metagenomics and culture.</title>
        <authorList>
            <person name="Gilroy R."/>
            <person name="Ravi A."/>
            <person name="Getino M."/>
            <person name="Pursley I."/>
            <person name="Horton D.L."/>
            <person name="Alikhan N.F."/>
            <person name="Baker D."/>
            <person name="Gharbi K."/>
            <person name="Hall N."/>
            <person name="Watson M."/>
            <person name="Adriaenssens E.M."/>
            <person name="Foster-Nyarko E."/>
            <person name="Jarju S."/>
            <person name="Secka A."/>
            <person name="Antonio M."/>
            <person name="Oren A."/>
            <person name="Chaudhuri R.R."/>
            <person name="La Ragione R."/>
            <person name="Hildebrand F."/>
            <person name="Pallen M.J."/>
        </authorList>
    </citation>
    <scope>NUCLEOTIDE SEQUENCE</scope>
    <source>
        <strain evidence="3">Gambia16-930</strain>
    </source>
</reference>
<evidence type="ECO:0000313" key="4">
    <source>
        <dbReference type="Proteomes" id="UP000824267"/>
    </source>
</evidence>
<dbReference type="InterPro" id="IPR025665">
    <property type="entry name" value="Beta-barrel_OMP_2"/>
</dbReference>
<dbReference type="AlphaFoldDB" id="A0A9D1RH24"/>
<reference evidence="3" key="2">
    <citation type="submission" date="2021-04" db="EMBL/GenBank/DDBJ databases">
        <authorList>
            <person name="Gilroy R."/>
        </authorList>
    </citation>
    <scope>NUCLEOTIDE SEQUENCE</scope>
    <source>
        <strain evidence="3">Gambia16-930</strain>
    </source>
</reference>
<dbReference type="InterPro" id="IPR011250">
    <property type="entry name" value="OMP/PagP_B-barrel"/>
</dbReference>
<evidence type="ECO:0000256" key="1">
    <source>
        <dbReference type="SAM" id="SignalP"/>
    </source>
</evidence>
<dbReference type="Proteomes" id="UP000824267">
    <property type="component" value="Unassembled WGS sequence"/>
</dbReference>
<name>A0A9D1RH24_9BACT</name>
<comment type="caution">
    <text evidence="3">The sequence shown here is derived from an EMBL/GenBank/DDBJ whole genome shotgun (WGS) entry which is preliminary data.</text>
</comment>
<dbReference type="SUPFAM" id="SSF56925">
    <property type="entry name" value="OMPA-like"/>
    <property type="match status" value="1"/>
</dbReference>
<dbReference type="Gene3D" id="2.40.160.20">
    <property type="match status" value="1"/>
</dbReference>
<keyword evidence="1" id="KW-0732">Signal</keyword>
<sequence length="220" mass="24521">MKKMVLVFAASVITLFAAQSVKAQNFTFGVKGGLNLSMWTIDESSLKPGFHIGGFANIQFNEYLAIQPELMYSMMGNRIHENEEVKILGNEYYAELTQTTTSHNIVVPVMVQIMPIPALKIEVGPQFGFNLGMSSHIKFETNVAGQNNYERDMDVEKDTYNLFEFGIAAGLSYDITKNIIVGARYNYGITPLADETKAGDVVLNEATHTHNIMISLGYRF</sequence>
<evidence type="ECO:0000313" key="3">
    <source>
        <dbReference type="EMBL" id="HIW87482.1"/>
    </source>
</evidence>
<proteinExistence type="predicted"/>
<accession>A0A9D1RH24</accession>